<dbReference type="Proteomes" id="UP000295807">
    <property type="component" value="Unassembled WGS sequence"/>
</dbReference>
<dbReference type="Pfam" id="PF13030">
    <property type="entry name" value="DUF3891"/>
    <property type="match status" value="1"/>
</dbReference>
<proteinExistence type="predicted"/>
<keyword evidence="2" id="KW-1185">Reference proteome</keyword>
<reference evidence="1 2" key="1">
    <citation type="submission" date="2019-03" db="EMBL/GenBank/DDBJ databases">
        <title>Genomic Encyclopedia of Type Strains, Phase IV (KMG-IV): sequencing the most valuable type-strain genomes for metagenomic binning, comparative biology and taxonomic classification.</title>
        <authorList>
            <person name="Goeker M."/>
        </authorList>
    </citation>
    <scope>NUCLEOTIDE SEQUENCE [LARGE SCALE GENOMIC DNA]</scope>
    <source>
        <strain evidence="1 2">DSM 21100</strain>
    </source>
</reference>
<sequence>MIIREQRNDLLLITQPHHAALAGLFAGHWKVTAFQGFDRLEEVLFTVHHHDQCWEEADKAPLLNPGTKLPYSFDDYPEKRKIGLYREGIDAMEKGHPYSALLCSRHFASFFASSLTGPGRDFHESELLRQKGLVKALGLKEQEQAEADFHFHLLQFCDNLSLFICLNEEGKNQHPWFKKGFSNSEKLGVNTRPLKAGWKDTDTVRITPFPFDESFSLQLEYRAIPSLLPDQATLTRCWEEAPLRTKTIHFR</sequence>
<dbReference type="InterPro" id="IPR024992">
    <property type="entry name" value="DUF3891"/>
</dbReference>
<dbReference type="RefSeq" id="WP_132128807.1">
    <property type="nucleotide sequence ID" value="NZ_CP042432.1"/>
</dbReference>
<accession>A0A4R3KTS9</accession>
<evidence type="ECO:0000313" key="2">
    <source>
        <dbReference type="Proteomes" id="UP000295807"/>
    </source>
</evidence>
<name>A0A4R3KTS9_9SPHI</name>
<gene>
    <name evidence="1" type="ORF">EDD80_10462</name>
</gene>
<evidence type="ECO:0000313" key="1">
    <source>
        <dbReference type="EMBL" id="TCS87715.1"/>
    </source>
</evidence>
<organism evidence="1 2">
    <name type="scientific">Anseongella ginsenosidimutans</name>
    <dbReference type="NCBI Taxonomy" id="496056"/>
    <lineage>
        <taxon>Bacteria</taxon>
        <taxon>Pseudomonadati</taxon>
        <taxon>Bacteroidota</taxon>
        <taxon>Sphingobacteriia</taxon>
        <taxon>Sphingobacteriales</taxon>
        <taxon>Sphingobacteriaceae</taxon>
        <taxon>Anseongella</taxon>
    </lineage>
</organism>
<comment type="caution">
    <text evidence="1">The sequence shown here is derived from an EMBL/GenBank/DDBJ whole genome shotgun (WGS) entry which is preliminary data.</text>
</comment>
<protein>
    <submittedName>
        <fullName evidence="1">Uncharacterized protein DUF3891</fullName>
    </submittedName>
</protein>
<dbReference type="OrthoDB" id="872894at2"/>
<dbReference type="EMBL" id="SMAD01000004">
    <property type="protein sequence ID" value="TCS87715.1"/>
    <property type="molecule type" value="Genomic_DNA"/>
</dbReference>
<dbReference type="AlphaFoldDB" id="A0A4R3KTS9"/>